<dbReference type="InterPro" id="IPR029149">
    <property type="entry name" value="Creatin/AminoP/Spt16_N"/>
</dbReference>
<dbReference type="InterPro" id="IPR036005">
    <property type="entry name" value="Creatinase/aminopeptidase-like"/>
</dbReference>
<dbReference type="OrthoDB" id="9806388at2"/>
<dbReference type="InterPro" id="IPR050422">
    <property type="entry name" value="X-Pro_aminopeptidase_P"/>
</dbReference>
<dbReference type="PANTHER" id="PTHR43763">
    <property type="entry name" value="XAA-PRO AMINOPEPTIDASE 1"/>
    <property type="match status" value="1"/>
</dbReference>
<keyword evidence="3 7" id="KW-0378">Hydrolase</keyword>
<dbReference type="Pfam" id="PF16188">
    <property type="entry name" value="Peptidase_M24_C"/>
    <property type="match status" value="1"/>
</dbReference>
<accession>A0A069RDQ8</accession>
<evidence type="ECO:0000256" key="1">
    <source>
        <dbReference type="ARBA" id="ARBA00008766"/>
    </source>
</evidence>
<evidence type="ECO:0000259" key="6">
    <source>
        <dbReference type="Pfam" id="PF16188"/>
    </source>
</evidence>
<dbReference type="InterPro" id="IPR032416">
    <property type="entry name" value="Peptidase_M24_C"/>
</dbReference>
<dbReference type="SUPFAM" id="SSF53092">
    <property type="entry name" value="Creatinase/prolidase N-terminal domain"/>
    <property type="match status" value="2"/>
</dbReference>
<organism evidence="7 8">
    <name type="scientific">Peptoclostridium litorale DSM 5388</name>
    <dbReference type="NCBI Taxonomy" id="1121324"/>
    <lineage>
        <taxon>Bacteria</taxon>
        <taxon>Bacillati</taxon>
        <taxon>Bacillota</taxon>
        <taxon>Clostridia</taxon>
        <taxon>Peptostreptococcales</taxon>
        <taxon>Peptoclostridiaceae</taxon>
        <taxon>Peptoclostridium</taxon>
    </lineage>
</organism>
<feature type="domain" description="Peptidase M24 C-terminal" evidence="6">
    <location>
        <begin position="532"/>
        <end position="592"/>
    </location>
</feature>
<evidence type="ECO:0000256" key="3">
    <source>
        <dbReference type="ARBA" id="ARBA00022801"/>
    </source>
</evidence>
<dbReference type="eggNOG" id="COG0006">
    <property type="taxonomic scope" value="Bacteria"/>
</dbReference>
<dbReference type="Pfam" id="PF00557">
    <property type="entry name" value="Peptidase_M24"/>
    <property type="match status" value="1"/>
</dbReference>
<keyword evidence="7" id="KW-0645">Protease</keyword>
<dbReference type="STRING" id="1121324.CLIT_13c02150"/>
<dbReference type="Pfam" id="PF16189">
    <property type="entry name" value="Creatinase_N_2"/>
    <property type="match status" value="1"/>
</dbReference>
<keyword evidence="7" id="KW-0224">Dipeptidase</keyword>
<proteinExistence type="inferred from homology"/>
<sequence length="592" mass="67607">MKTNEKLALLRKKMKKKGLDAYIIPSSDPHKSEYVTKRYESRKWLSGFTGSAGTLVVTAEESGLWTDGRYYIQAEEELSGSDIKLFKMMQPGVPSYTDWICSRLDSGSCVGFDSGVFSVDEVKRMNKKFSPSKIRINGEHDLLDEIWEDRPQLPTNEIFVHELKYAGLSPVQKLEKVRTKMSESGTDCYIMSSLHDIAWLFNLRGHDVKNNPVFMAYAIIEKEKAVLFVEKKKITESVKNHLDENGVEVKGYSKIEKAIKNIDGKNTVFFDPKKVSWRLYDILPKTCKALNGEDIVENMKAVKSESEIRNIRNCQVRDAVAMAKFLYWIDANVGKEEMSEISVSDKLEELRRQQELFVGTSFDTICAYKEHAAKMHYSASESSQYTLAKEGFLLVDSGGQYLDGTTDITRTIALGNLTDEQKRDFTLVLKGHIALANVKFLYGATGTNIDIIARQPMWKEGIDYKCGTGHGIGYFLSVHEGPQRISQIMNNTVLEEGMLLTNEPGIYREGSHGIRTENTLLVKRAQKTEFGQFMEFETISYCPIDIRAVEANMLSEDEKKWLNSYHKMVYDNIEVYLDEDEKKWLEDMTREI</sequence>
<dbReference type="CDD" id="cd01085">
    <property type="entry name" value="APP"/>
    <property type="match status" value="1"/>
</dbReference>
<comment type="caution">
    <text evidence="7">The sequence shown here is derived from an EMBL/GenBank/DDBJ whole genome shotgun (WGS) entry which is preliminary data.</text>
</comment>
<keyword evidence="2" id="KW-0479">Metal-binding</keyword>
<dbReference type="Proteomes" id="UP000027946">
    <property type="component" value="Unassembled WGS sequence"/>
</dbReference>
<protein>
    <submittedName>
        <fullName evidence="7">Xaa-Pro dipeptidase PepQ</fullName>
        <ecNumber evidence="7">3.4.13.9</ecNumber>
    </submittedName>
</protein>
<dbReference type="Gene3D" id="3.90.230.10">
    <property type="entry name" value="Creatinase/methionine aminopeptidase superfamily"/>
    <property type="match status" value="1"/>
</dbReference>
<evidence type="ECO:0000313" key="7">
    <source>
        <dbReference type="EMBL" id="KDR94893.1"/>
    </source>
</evidence>
<feature type="domain" description="Creatinase N-terminal" evidence="5">
    <location>
        <begin position="7"/>
        <end position="130"/>
    </location>
</feature>
<dbReference type="InterPro" id="IPR000994">
    <property type="entry name" value="Pept_M24"/>
</dbReference>
<dbReference type="GO" id="GO:0102009">
    <property type="term" value="F:proline dipeptidase activity"/>
    <property type="evidence" value="ECO:0007669"/>
    <property type="project" value="UniProtKB-EC"/>
</dbReference>
<gene>
    <name evidence="7" type="primary">pepQ</name>
    <name evidence="7" type="ORF">CLIT_13c02150</name>
</gene>
<evidence type="ECO:0000259" key="4">
    <source>
        <dbReference type="Pfam" id="PF00557"/>
    </source>
</evidence>
<dbReference type="FunFam" id="3.40.350.10:FF:000003">
    <property type="entry name" value="Xaa-pro aminopeptidase P"/>
    <property type="match status" value="1"/>
</dbReference>
<dbReference type="Gene3D" id="3.40.350.10">
    <property type="entry name" value="Creatinase/prolidase N-terminal domain"/>
    <property type="match status" value="2"/>
</dbReference>
<dbReference type="AlphaFoldDB" id="A0A069RDQ8"/>
<feature type="domain" description="Peptidase M24" evidence="4">
    <location>
        <begin position="310"/>
        <end position="523"/>
    </location>
</feature>
<evidence type="ECO:0000256" key="2">
    <source>
        <dbReference type="ARBA" id="ARBA00022723"/>
    </source>
</evidence>
<evidence type="ECO:0000313" key="8">
    <source>
        <dbReference type="Proteomes" id="UP000027946"/>
    </source>
</evidence>
<dbReference type="FunFam" id="3.90.230.10:FF:000009">
    <property type="entry name" value="xaa-Pro aminopeptidase 2"/>
    <property type="match status" value="1"/>
</dbReference>
<dbReference type="InterPro" id="IPR000587">
    <property type="entry name" value="Creatinase_N"/>
</dbReference>
<comment type="similarity">
    <text evidence="1">Belongs to the peptidase M24B family.</text>
</comment>
<dbReference type="GO" id="GO:0070006">
    <property type="term" value="F:metalloaminopeptidase activity"/>
    <property type="evidence" value="ECO:0007669"/>
    <property type="project" value="InterPro"/>
</dbReference>
<dbReference type="Pfam" id="PF01321">
    <property type="entry name" value="Creatinase_N"/>
    <property type="match status" value="1"/>
</dbReference>
<name>A0A069RDQ8_PEPLI</name>
<dbReference type="EC" id="3.4.13.9" evidence="7"/>
<dbReference type="EMBL" id="JJMM01000013">
    <property type="protein sequence ID" value="KDR94893.1"/>
    <property type="molecule type" value="Genomic_DNA"/>
</dbReference>
<dbReference type="RefSeq" id="WP_038266168.1">
    <property type="nucleotide sequence ID" value="NZ_FSRH01000005.1"/>
</dbReference>
<dbReference type="InterPro" id="IPR033740">
    <property type="entry name" value="Pept_M24B"/>
</dbReference>
<dbReference type="SUPFAM" id="SSF55920">
    <property type="entry name" value="Creatinase/aminopeptidase"/>
    <property type="match status" value="1"/>
</dbReference>
<dbReference type="PANTHER" id="PTHR43763:SF6">
    <property type="entry name" value="XAA-PRO AMINOPEPTIDASE 1"/>
    <property type="match status" value="1"/>
</dbReference>
<reference evidence="7 8" key="1">
    <citation type="submission" date="2014-03" db="EMBL/GenBank/DDBJ databases">
        <title>Genome sequence of Clostridium litorale W6, DSM 5388.</title>
        <authorList>
            <person name="Poehlein A."/>
            <person name="Jagirdar A."/>
            <person name="Khonsari B."/>
            <person name="Chibani C.M."/>
            <person name="Gutierrez Gutierrez D.A."/>
            <person name="Davydova E."/>
            <person name="Alghaithi H.S."/>
            <person name="Nair K.P."/>
            <person name="Dhamotharan K."/>
            <person name="Chandran L."/>
            <person name="G W."/>
            <person name="Daniel R."/>
        </authorList>
    </citation>
    <scope>NUCLEOTIDE SEQUENCE [LARGE SCALE GENOMIC DNA]</scope>
    <source>
        <strain evidence="7 8">W6</strain>
    </source>
</reference>
<dbReference type="GO" id="GO:0046872">
    <property type="term" value="F:metal ion binding"/>
    <property type="evidence" value="ECO:0007669"/>
    <property type="project" value="UniProtKB-KW"/>
</dbReference>
<keyword evidence="8" id="KW-1185">Reference proteome</keyword>
<dbReference type="GO" id="GO:0005737">
    <property type="term" value="C:cytoplasm"/>
    <property type="evidence" value="ECO:0007669"/>
    <property type="project" value="UniProtKB-ARBA"/>
</dbReference>
<evidence type="ECO:0000259" key="5">
    <source>
        <dbReference type="Pfam" id="PF01321"/>
    </source>
</evidence>